<evidence type="ECO:0000259" key="2">
    <source>
        <dbReference type="Pfam" id="PF07331"/>
    </source>
</evidence>
<dbReference type="AlphaFoldDB" id="A0AAE4AJU6"/>
<keyword evidence="1" id="KW-0812">Transmembrane</keyword>
<dbReference type="Pfam" id="PF07331">
    <property type="entry name" value="TctB"/>
    <property type="match status" value="1"/>
</dbReference>
<feature type="transmembrane region" description="Helical" evidence="1">
    <location>
        <begin position="79"/>
        <end position="112"/>
    </location>
</feature>
<organism evidence="3 4">
    <name type="scientific">Moryella indoligenes</name>
    <dbReference type="NCBI Taxonomy" id="371674"/>
    <lineage>
        <taxon>Bacteria</taxon>
        <taxon>Bacillati</taxon>
        <taxon>Bacillota</taxon>
        <taxon>Clostridia</taxon>
        <taxon>Lachnospirales</taxon>
        <taxon>Lachnospiraceae</taxon>
        <taxon>Moryella</taxon>
    </lineage>
</organism>
<reference evidence="3" key="1">
    <citation type="submission" date="2023-07" db="EMBL/GenBank/DDBJ databases">
        <title>Genomic Encyclopedia of Type Strains, Phase IV (KMG-IV): sequencing the most valuable type-strain genomes for metagenomic binning, comparative biology and taxonomic classification.</title>
        <authorList>
            <person name="Goeker M."/>
        </authorList>
    </citation>
    <scope>NUCLEOTIDE SEQUENCE</scope>
    <source>
        <strain evidence="3">DSM 19659</strain>
    </source>
</reference>
<accession>A0AAE4AJU6</accession>
<evidence type="ECO:0000313" key="3">
    <source>
        <dbReference type="EMBL" id="MDQ0152198.1"/>
    </source>
</evidence>
<dbReference type="RefSeq" id="WP_307253625.1">
    <property type="nucleotide sequence ID" value="NZ_JAUSTO010000004.1"/>
</dbReference>
<dbReference type="InterPro" id="IPR009936">
    <property type="entry name" value="DUF1468"/>
</dbReference>
<feature type="transmembrane region" description="Helical" evidence="1">
    <location>
        <begin position="41"/>
        <end position="59"/>
    </location>
</feature>
<evidence type="ECO:0000256" key="1">
    <source>
        <dbReference type="SAM" id="Phobius"/>
    </source>
</evidence>
<evidence type="ECO:0000313" key="4">
    <source>
        <dbReference type="Proteomes" id="UP001241537"/>
    </source>
</evidence>
<keyword evidence="1" id="KW-0472">Membrane</keyword>
<proteinExistence type="predicted"/>
<protein>
    <submittedName>
        <fullName evidence="3">Tricarboxylic transport membrane protein</fullName>
    </submittedName>
</protein>
<comment type="caution">
    <text evidence="3">The sequence shown here is derived from an EMBL/GenBank/DDBJ whole genome shotgun (WGS) entry which is preliminary data.</text>
</comment>
<gene>
    <name evidence="3" type="ORF">J2S20_000883</name>
</gene>
<dbReference type="Proteomes" id="UP001241537">
    <property type="component" value="Unassembled WGS sequence"/>
</dbReference>
<dbReference type="EMBL" id="JAUSTO010000004">
    <property type="protein sequence ID" value="MDQ0152198.1"/>
    <property type="molecule type" value="Genomic_DNA"/>
</dbReference>
<feature type="transmembrane region" description="Helical" evidence="1">
    <location>
        <begin position="124"/>
        <end position="145"/>
    </location>
</feature>
<sequence length="156" mass="17205">MTNRRRNLTTSIIFLLFGAFMLVQALGVKHKIESDVGSGYVPAFIAICLIIVSVAKLILTVTGKSPADEVKEKKDSDWLGGVVTIAMMALYMFCFEPIGFVLSSAVYLFAQITWFSNSENRKPILFAIISIMLPIAIDALFVYAIKMPLPKGVFGF</sequence>
<keyword evidence="1" id="KW-1133">Transmembrane helix</keyword>
<keyword evidence="4" id="KW-1185">Reference proteome</keyword>
<name>A0AAE4AJU6_9FIRM</name>
<feature type="domain" description="DUF1468" evidence="2">
    <location>
        <begin position="11"/>
        <end position="150"/>
    </location>
</feature>